<feature type="compositionally biased region" description="Basic and acidic residues" evidence="1">
    <location>
        <begin position="10"/>
        <end position="32"/>
    </location>
</feature>
<dbReference type="Proteomes" id="UP000007879">
    <property type="component" value="Unassembled WGS sequence"/>
</dbReference>
<dbReference type="EnsemblMetazoa" id="Aqu2.1.11279_001">
    <property type="protein sequence ID" value="Aqu2.1.11279_001"/>
    <property type="gene ID" value="Aqu2.1.11279"/>
</dbReference>
<evidence type="ECO:0000313" key="2">
    <source>
        <dbReference type="EnsemblMetazoa" id="Aqu2.1.11279_001"/>
    </source>
</evidence>
<keyword evidence="3" id="KW-1185">Reference proteome</keyword>
<dbReference type="OrthoDB" id="10065654at2759"/>
<dbReference type="AlphaFoldDB" id="A0A1X7T9Q0"/>
<reference evidence="2" key="2">
    <citation type="submission" date="2017-05" db="UniProtKB">
        <authorList>
            <consortium name="EnsemblMetazoa"/>
        </authorList>
    </citation>
    <scope>IDENTIFICATION</scope>
</reference>
<sequence>MALESNPESLYKDPIEDTQDSKGRYDDEDSGQPKEFSHVLSASDFLSTQIIRDVLSSFTYIEQHRLLDFCLFLNVISKEFYSHLLKLFRLDCVSTSENYESFHRNMKLWSTTESIKQELQLAVQSLEDKITDALLIIFSFCVSADLIQPLAKCLYCSVPEFNESVTPQSIALQILWDWREKEKLYAKCDTLVKALFSSETFPIDVTKLIISYIKSEHIKSEHSKSEHQKQLSVTLGSSNSQDEPLIKEMRLSFAQAYIRMFEGIKQKCIAEWLKVPSDANIHEFILKRCSWINYDLLEELDDDLGNGKAFGAYVKQFKSTLEKLRVFQISPNSIPAVQIPDHCIFSIDCRLCHSSMHAGSVLYKIKSTLSEKLNTKVAHFLISGIDEKRQCIYISIQNKEVLHYLTENLDALVRDSFDNDYSYALSIEASEASEIGHKEKEMSFVVPPLSAYPHQDETKFSNAVHDVDIVGDVLLDFSKGPKLEISMMEFKRIILNHKVPVALCLVAVMGLPDCLKTSILQKLFRENIKLKENAKQKLDDYMTRKEDRNGLSIYELCVLGGKPYNQYSWSFTTDRFGSIFSILCGLVRHIALAKSEIGNAEFTSDGHVSDSTNSLVDDHFKWLMGKVEKQLKDISMDEKKEALLLNGLTLANIIDVGVNKALYDFLPIMLSFCHSHLRLVFFSLERDSPKLNEVPDLSADHYSRRGDNHLIMTRRPRINYILHFATLGHDQKQKESDCKKTLIIATSKNAIDSPPQFNEVDLNSKIQEEAKKQNVEKFVSNVIHVSINDENSLTIAKDKITEFIIKDKTFQKSLPLSFIFLRSLIISAKKEEAKAMILKRSDIYDLAKKIDMDEEEFENFLVTFTDFGSILYMPQFKSLRDIIVVDIWQFMQFLNELFYPQEGKKWYSELTTYGVIRKAHAFKILKHDVENFMKIIITFGIAALISKGKYDHGTSSEECYYLPSARIHKKSPPSDFKNDYAFLKFESVNFPANVQASISHELMKKQNFRLIGNKCFDISEFEFQASNGHLIRIRMVYEGTKTKLIFHINDTCASAEKHHCVSACKSVIEACCDSLNRKTNQIRDLKYFIGVPCSAHDSNSHYIYFNDASELCRHCKDALSFSRDCWIDAAKMCNKLRKNEDNNLSFEELLHILQEVAKNNMLSEFKNELNKVGVHKTTKSYQEDRQVIEVLMMWETKQHSPRYSLIKILNRLQLYSIADMIKLD</sequence>
<reference evidence="3" key="1">
    <citation type="journal article" date="2010" name="Nature">
        <title>The Amphimedon queenslandica genome and the evolution of animal complexity.</title>
        <authorList>
            <person name="Srivastava M."/>
            <person name="Simakov O."/>
            <person name="Chapman J."/>
            <person name="Fahey B."/>
            <person name="Gauthier M.E."/>
            <person name="Mitros T."/>
            <person name="Richards G.S."/>
            <person name="Conaco C."/>
            <person name="Dacre M."/>
            <person name="Hellsten U."/>
            <person name="Larroux C."/>
            <person name="Putnam N.H."/>
            <person name="Stanke M."/>
            <person name="Adamska M."/>
            <person name="Darling A."/>
            <person name="Degnan S.M."/>
            <person name="Oakley T.H."/>
            <person name="Plachetzki D.C."/>
            <person name="Zhai Y."/>
            <person name="Adamski M."/>
            <person name="Calcino A."/>
            <person name="Cummins S.F."/>
            <person name="Goodstein D.M."/>
            <person name="Harris C."/>
            <person name="Jackson D.J."/>
            <person name="Leys S.P."/>
            <person name="Shu S."/>
            <person name="Woodcroft B.J."/>
            <person name="Vervoort M."/>
            <person name="Kosik K.S."/>
            <person name="Manning G."/>
            <person name="Degnan B.M."/>
            <person name="Rokhsar D.S."/>
        </authorList>
    </citation>
    <scope>NUCLEOTIDE SEQUENCE [LARGE SCALE GENOMIC DNA]</scope>
</reference>
<accession>A0A1X7T9Q0</accession>
<dbReference type="KEGG" id="aqu:109589051"/>
<feature type="region of interest" description="Disordered" evidence="1">
    <location>
        <begin position="1"/>
        <end position="32"/>
    </location>
</feature>
<evidence type="ECO:0000256" key="1">
    <source>
        <dbReference type="SAM" id="MobiDB-lite"/>
    </source>
</evidence>
<proteinExistence type="predicted"/>
<name>A0A1X7T9Q0_AMPQE</name>
<evidence type="ECO:0000313" key="3">
    <source>
        <dbReference type="Proteomes" id="UP000007879"/>
    </source>
</evidence>
<protein>
    <recommendedName>
        <fullName evidence="4">Death domain-containing protein</fullName>
    </recommendedName>
</protein>
<dbReference type="EnsemblMetazoa" id="XM_020005170.1">
    <property type="protein sequence ID" value="XP_019860729.1"/>
    <property type="gene ID" value="LOC109589051"/>
</dbReference>
<gene>
    <name evidence="2" type="primary">109589051</name>
</gene>
<organism evidence="2">
    <name type="scientific">Amphimedon queenslandica</name>
    <name type="common">Sponge</name>
    <dbReference type="NCBI Taxonomy" id="400682"/>
    <lineage>
        <taxon>Eukaryota</taxon>
        <taxon>Metazoa</taxon>
        <taxon>Porifera</taxon>
        <taxon>Demospongiae</taxon>
        <taxon>Heteroscleromorpha</taxon>
        <taxon>Haplosclerida</taxon>
        <taxon>Niphatidae</taxon>
        <taxon>Amphimedon</taxon>
    </lineage>
</organism>
<evidence type="ECO:0008006" key="4">
    <source>
        <dbReference type="Google" id="ProtNLM"/>
    </source>
</evidence>
<dbReference type="InParanoid" id="A0A1X7T9Q0"/>